<dbReference type="OrthoDB" id="4380821at2"/>
<proteinExistence type="inferred from homology"/>
<dbReference type="PRINTS" id="PR00080">
    <property type="entry name" value="SDRFAMILY"/>
</dbReference>
<sequence length="257" mass="26826">MTAENGILQGKIALITGASSGIGAAAARVFSREGATVVLAARREDRLRELVAELTGRGGEAAYVVADVARREDTKRAVDFAVARYGRLDCAFNNAGWGEGRTPLHLMDDDVYDRIMDTNARGVWNCLRDEIAAMLDSGKGGSIVNNSSVGGLLATPVAAPYVASKHAVIGLTKAAAAEYAASGIRVNSVAPGTTRSEVVADWFAQNPGIEAALHAATPQPRTAEPEEIAEAAAWLLSDRASFVTGLTMPVDGGFTIV</sequence>
<keyword evidence="4" id="KW-1185">Reference proteome</keyword>
<reference evidence="3 4" key="1">
    <citation type="journal article" date="2017" name="Biochemistry">
        <title>Identification of the Biosynthetic Pathway for the Antibiotic Bicyclomycin.</title>
        <authorList>
            <person name="Patteson J."/>
            <person name="Cai W."/>
            <person name="Johnson R.A."/>
            <person name="Santa Maria K."/>
            <person name="Li B."/>
        </authorList>
    </citation>
    <scope>NUCLEOTIDE SEQUENCE [LARGE SCALE GENOMIC DNA]</scope>
    <source>
        <strain evidence="3 4">ATCC 21532</strain>
    </source>
</reference>
<dbReference type="InterPro" id="IPR036291">
    <property type="entry name" value="NAD(P)-bd_dom_sf"/>
</dbReference>
<evidence type="ECO:0000256" key="1">
    <source>
        <dbReference type="ARBA" id="ARBA00006484"/>
    </source>
</evidence>
<dbReference type="PANTHER" id="PTHR42820">
    <property type="entry name" value="SHORT-CHAIN DEHYDROGENASE REDUCTASE"/>
    <property type="match status" value="1"/>
</dbReference>
<dbReference type="InterPro" id="IPR002347">
    <property type="entry name" value="SDR_fam"/>
</dbReference>
<dbReference type="NCBIfam" id="NF005559">
    <property type="entry name" value="PRK07231.1"/>
    <property type="match status" value="1"/>
</dbReference>
<evidence type="ECO:0000256" key="2">
    <source>
        <dbReference type="ARBA" id="ARBA00023002"/>
    </source>
</evidence>
<dbReference type="Proteomes" id="UP000222531">
    <property type="component" value="Unassembled WGS sequence"/>
</dbReference>
<dbReference type="InterPro" id="IPR020904">
    <property type="entry name" value="Sc_DH/Rdtase_CS"/>
</dbReference>
<protein>
    <submittedName>
        <fullName evidence="3">Short-chain dehydrogenase</fullName>
    </submittedName>
</protein>
<comment type="caution">
    <text evidence="3">The sequence shown here is derived from an EMBL/GenBank/DDBJ whole genome shotgun (WGS) entry which is preliminary data.</text>
</comment>
<name>A0A2G1XHS0_STRCJ</name>
<dbReference type="PANTHER" id="PTHR42820:SF1">
    <property type="entry name" value="SHORT-CHAIN DEHYDROGENASE_REDUCTASE FAMILY PROTEIN"/>
    <property type="match status" value="1"/>
</dbReference>
<dbReference type="Gene3D" id="3.40.50.720">
    <property type="entry name" value="NAD(P)-binding Rossmann-like Domain"/>
    <property type="match status" value="1"/>
</dbReference>
<dbReference type="PROSITE" id="PS00061">
    <property type="entry name" value="ADH_SHORT"/>
    <property type="match status" value="1"/>
</dbReference>
<dbReference type="EMBL" id="NHZO01000148">
    <property type="protein sequence ID" value="PHQ50767.1"/>
    <property type="molecule type" value="Genomic_DNA"/>
</dbReference>
<dbReference type="CDD" id="cd05233">
    <property type="entry name" value="SDR_c"/>
    <property type="match status" value="1"/>
</dbReference>
<keyword evidence="2" id="KW-0560">Oxidoreductase</keyword>
<dbReference type="SUPFAM" id="SSF51735">
    <property type="entry name" value="NAD(P)-binding Rossmann-fold domains"/>
    <property type="match status" value="1"/>
</dbReference>
<dbReference type="PRINTS" id="PR00081">
    <property type="entry name" value="GDHRDH"/>
</dbReference>
<evidence type="ECO:0000313" key="3">
    <source>
        <dbReference type="EMBL" id="PHQ50767.1"/>
    </source>
</evidence>
<dbReference type="Pfam" id="PF13561">
    <property type="entry name" value="adh_short_C2"/>
    <property type="match status" value="1"/>
</dbReference>
<organism evidence="3 4">
    <name type="scientific">Streptomyces cinnamoneus</name>
    <name type="common">Streptoverticillium cinnamoneum</name>
    <dbReference type="NCBI Taxonomy" id="53446"/>
    <lineage>
        <taxon>Bacteria</taxon>
        <taxon>Bacillati</taxon>
        <taxon>Actinomycetota</taxon>
        <taxon>Actinomycetes</taxon>
        <taxon>Kitasatosporales</taxon>
        <taxon>Streptomycetaceae</taxon>
        <taxon>Streptomyces</taxon>
        <taxon>Streptomyces cinnamoneus group</taxon>
    </lineage>
</organism>
<gene>
    <name evidence="3" type="ORF">BLA24_18505</name>
</gene>
<evidence type="ECO:0000313" key="4">
    <source>
        <dbReference type="Proteomes" id="UP000222531"/>
    </source>
</evidence>
<dbReference type="RefSeq" id="WP_099200058.1">
    <property type="nucleotide sequence ID" value="NZ_JBIRXA010000005.1"/>
</dbReference>
<dbReference type="AlphaFoldDB" id="A0A2G1XHS0"/>
<dbReference type="FunFam" id="3.40.50.720:FF:000084">
    <property type="entry name" value="Short-chain dehydrogenase reductase"/>
    <property type="match status" value="1"/>
</dbReference>
<accession>A0A2G1XHS0</accession>
<comment type="similarity">
    <text evidence="1">Belongs to the short-chain dehydrogenases/reductases (SDR) family.</text>
</comment>
<dbReference type="GO" id="GO:0016491">
    <property type="term" value="F:oxidoreductase activity"/>
    <property type="evidence" value="ECO:0007669"/>
    <property type="project" value="UniProtKB-KW"/>
</dbReference>